<accession>A0ABR9HT43</accession>
<organism evidence="1 2">
    <name type="scientific">Amycolatopsis lexingtonensis</name>
    <dbReference type="NCBI Taxonomy" id="218822"/>
    <lineage>
        <taxon>Bacteria</taxon>
        <taxon>Bacillati</taxon>
        <taxon>Actinomycetota</taxon>
        <taxon>Actinomycetes</taxon>
        <taxon>Pseudonocardiales</taxon>
        <taxon>Pseudonocardiaceae</taxon>
        <taxon>Amycolatopsis</taxon>
    </lineage>
</organism>
<comment type="caution">
    <text evidence="1">The sequence shown here is derived from an EMBL/GenBank/DDBJ whole genome shotgun (WGS) entry which is preliminary data.</text>
</comment>
<dbReference type="Proteomes" id="UP000631670">
    <property type="component" value="Unassembled WGS sequence"/>
</dbReference>
<reference evidence="1 2" key="1">
    <citation type="submission" date="2020-10" db="EMBL/GenBank/DDBJ databases">
        <title>Sequencing the genomes of 1000 actinobacteria strains.</title>
        <authorList>
            <person name="Klenk H.-P."/>
        </authorList>
    </citation>
    <scope>NUCLEOTIDE SEQUENCE [LARGE SCALE GENOMIC DNA]</scope>
    <source>
        <strain evidence="1 2">DSM 44653</strain>
    </source>
</reference>
<evidence type="ECO:0000313" key="1">
    <source>
        <dbReference type="EMBL" id="MBE1494094.1"/>
    </source>
</evidence>
<proteinExistence type="predicted"/>
<name>A0ABR9HT43_9PSEU</name>
<sequence length="162" mass="17563">MTVIQRVHRTVAVYPGLFFLANVTPTGTEIPSDLVDGLLDTGDICAFGPNGIALASAFQSHIITVNIELPAEPFDEPKPIDDPLLRTNSGTFAFTDSKLQFATPDFIQPETQFTVPASGPRDVVITRRLLVSPSSFTPPLDDPNPTGLEHWTITVLPGHTNR</sequence>
<dbReference type="EMBL" id="JADBEG010000001">
    <property type="protein sequence ID" value="MBE1494094.1"/>
    <property type="molecule type" value="Genomic_DNA"/>
</dbReference>
<gene>
    <name evidence="1" type="ORF">H4696_001194</name>
</gene>
<keyword evidence="2" id="KW-1185">Reference proteome</keyword>
<evidence type="ECO:0000313" key="2">
    <source>
        <dbReference type="Proteomes" id="UP000631670"/>
    </source>
</evidence>
<dbReference type="RefSeq" id="WP_086856825.1">
    <property type="nucleotide sequence ID" value="NZ_JADBEG010000001.1"/>
</dbReference>
<protein>
    <submittedName>
        <fullName evidence="1">Uncharacterized protein</fullName>
    </submittedName>
</protein>